<feature type="region of interest" description="Disordered" evidence="5">
    <location>
        <begin position="1"/>
        <end position="20"/>
    </location>
</feature>
<dbReference type="Gene3D" id="1.10.357.10">
    <property type="entry name" value="Tetracycline Repressor, domain 2"/>
    <property type="match status" value="1"/>
</dbReference>
<accession>A0A327ZLE1</accession>
<comment type="caution">
    <text evidence="7">The sequence shown here is derived from an EMBL/GenBank/DDBJ whole genome shotgun (WGS) entry which is preliminary data.</text>
</comment>
<keyword evidence="8" id="KW-1185">Reference proteome</keyword>
<dbReference type="GO" id="GO:0003700">
    <property type="term" value="F:DNA-binding transcription factor activity"/>
    <property type="evidence" value="ECO:0007669"/>
    <property type="project" value="TreeGrafter"/>
</dbReference>
<dbReference type="SUPFAM" id="SSF46689">
    <property type="entry name" value="Homeodomain-like"/>
    <property type="match status" value="1"/>
</dbReference>
<dbReference type="InterPro" id="IPR023772">
    <property type="entry name" value="DNA-bd_HTH_TetR-type_CS"/>
</dbReference>
<name>A0A327ZLE1_9ACTN</name>
<feature type="domain" description="HTH tetR-type" evidence="6">
    <location>
        <begin position="29"/>
        <end position="89"/>
    </location>
</feature>
<evidence type="ECO:0000256" key="1">
    <source>
        <dbReference type="ARBA" id="ARBA00023015"/>
    </source>
</evidence>
<dbReference type="Pfam" id="PF00440">
    <property type="entry name" value="TetR_N"/>
    <property type="match status" value="1"/>
</dbReference>
<dbReference type="PRINTS" id="PR00455">
    <property type="entry name" value="HTHTETR"/>
</dbReference>
<organism evidence="7 8">
    <name type="scientific">Actinoplanes lutulentus</name>
    <dbReference type="NCBI Taxonomy" id="1287878"/>
    <lineage>
        <taxon>Bacteria</taxon>
        <taxon>Bacillati</taxon>
        <taxon>Actinomycetota</taxon>
        <taxon>Actinomycetes</taxon>
        <taxon>Micromonosporales</taxon>
        <taxon>Micromonosporaceae</taxon>
        <taxon>Actinoplanes</taxon>
    </lineage>
</organism>
<keyword evidence="1" id="KW-0805">Transcription regulation</keyword>
<dbReference type="Proteomes" id="UP000249341">
    <property type="component" value="Unassembled WGS sequence"/>
</dbReference>
<feature type="compositionally biased region" description="Basic residues" evidence="5">
    <location>
        <begin position="1"/>
        <end position="15"/>
    </location>
</feature>
<keyword evidence="2 4" id="KW-0238">DNA-binding</keyword>
<evidence type="ECO:0000313" key="7">
    <source>
        <dbReference type="EMBL" id="RAK42806.1"/>
    </source>
</evidence>
<proteinExistence type="predicted"/>
<dbReference type="InterPro" id="IPR009057">
    <property type="entry name" value="Homeodomain-like_sf"/>
</dbReference>
<evidence type="ECO:0000256" key="2">
    <source>
        <dbReference type="ARBA" id="ARBA00023125"/>
    </source>
</evidence>
<dbReference type="PANTHER" id="PTHR30055">
    <property type="entry name" value="HTH-TYPE TRANSCRIPTIONAL REGULATOR RUTR"/>
    <property type="match status" value="1"/>
</dbReference>
<protein>
    <submittedName>
        <fullName evidence="7">TetR family transcriptional regulator</fullName>
    </submittedName>
</protein>
<keyword evidence="3" id="KW-0804">Transcription</keyword>
<gene>
    <name evidence="7" type="ORF">B0I29_102632</name>
</gene>
<dbReference type="InterPro" id="IPR001647">
    <property type="entry name" value="HTH_TetR"/>
</dbReference>
<dbReference type="EMBL" id="QLMJ01000002">
    <property type="protein sequence ID" value="RAK42806.1"/>
    <property type="molecule type" value="Genomic_DNA"/>
</dbReference>
<evidence type="ECO:0000313" key="8">
    <source>
        <dbReference type="Proteomes" id="UP000249341"/>
    </source>
</evidence>
<reference evidence="7 8" key="1">
    <citation type="submission" date="2018-06" db="EMBL/GenBank/DDBJ databases">
        <title>Genomic Encyclopedia of Type Strains, Phase III (KMG-III): the genomes of soil and plant-associated and newly described type strains.</title>
        <authorList>
            <person name="Whitman W."/>
        </authorList>
    </citation>
    <scope>NUCLEOTIDE SEQUENCE [LARGE SCALE GENOMIC DNA]</scope>
    <source>
        <strain evidence="7 8">CGMCC 4.7090</strain>
    </source>
</reference>
<evidence type="ECO:0000256" key="4">
    <source>
        <dbReference type="PROSITE-ProRule" id="PRU00335"/>
    </source>
</evidence>
<dbReference type="AlphaFoldDB" id="A0A327ZLE1"/>
<dbReference type="InterPro" id="IPR050109">
    <property type="entry name" value="HTH-type_TetR-like_transc_reg"/>
</dbReference>
<evidence type="ECO:0000259" key="6">
    <source>
        <dbReference type="PROSITE" id="PS50977"/>
    </source>
</evidence>
<evidence type="ECO:0000256" key="3">
    <source>
        <dbReference type="ARBA" id="ARBA00023163"/>
    </source>
</evidence>
<evidence type="ECO:0000256" key="5">
    <source>
        <dbReference type="SAM" id="MobiDB-lite"/>
    </source>
</evidence>
<feature type="DNA-binding region" description="H-T-H motif" evidence="4">
    <location>
        <begin position="52"/>
        <end position="71"/>
    </location>
</feature>
<dbReference type="RefSeq" id="WP_245972277.1">
    <property type="nucleotide sequence ID" value="NZ_JACHWI010000003.1"/>
</dbReference>
<dbReference type="PANTHER" id="PTHR30055:SF238">
    <property type="entry name" value="MYCOFACTOCIN BIOSYNTHESIS TRANSCRIPTIONAL REGULATOR MFTR-RELATED"/>
    <property type="match status" value="1"/>
</dbReference>
<dbReference type="PROSITE" id="PS01081">
    <property type="entry name" value="HTH_TETR_1"/>
    <property type="match status" value="1"/>
</dbReference>
<sequence length="211" mass="24068">MRRFLRPASPARRHQKEQTITTLRERKREQSRLGAVEAAWRLFIERGYDHVTVADICAAADIAPRTFHRYFASKEDVVVEPVRRMTTLLTDHLLASSPEISDADALHQAQREVGRFALEHRELLTALRLVARRSNHLRVSQIALRPEQEAEIATLLAARRPDGDATDWRLRLLVGSSTAAFRVWYEDVFTSEQPDPMAHLDTILNAITISA</sequence>
<dbReference type="PROSITE" id="PS50977">
    <property type="entry name" value="HTH_TETR_2"/>
    <property type="match status" value="1"/>
</dbReference>
<dbReference type="GO" id="GO:0000976">
    <property type="term" value="F:transcription cis-regulatory region binding"/>
    <property type="evidence" value="ECO:0007669"/>
    <property type="project" value="TreeGrafter"/>
</dbReference>